<dbReference type="PANTHER" id="PTHR48079:SF6">
    <property type="entry name" value="NAD(P)-BINDING DOMAIN-CONTAINING PROTEIN-RELATED"/>
    <property type="match status" value="1"/>
</dbReference>
<dbReference type="InterPro" id="IPR036291">
    <property type="entry name" value="NAD(P)-bd_dom_sf"/>
</dbReference>
<evidence type="ECO:0000313" key="2">
    <source>
        <dbReference type="EMBL" id="AOS84102.1"/>
    </source>
</evidence>
<dbReference type="SUPFAM" id="SSF51735">
    <property type="entry name" value="NAD(P)-binding Rossmann-fold domains"/>
    <property type="match status" value="1"/>
</dbReference>
<evidence type="ECO:0000259" key="1">
    <source>
        <dbReference type="Pfam" id="PF01370"/>
    </source>
</evidence>
<dbReference type="Proteomes" id="UP000095185">
    <property type="component" value="Chromosome"/>
</dbReference>
<dbReference type="Gene3D" id="3.40.50.720">
    <property type="entry name" value="NAD(P)-binding Rossmann-like Domain"/>
    <property type="match status" value="1"/>
</dbReference>
<dbReference type="InterPro" id="IPR001509">
    <property type="entry name" value="Epimerase_deHydtase"/>
</dbReference>
<dbReference type="Pfam" id="PF01370">
    <property type="entry name" value="Epimerase"/>
    <property type="match status" value="1"/>
</dbReference>
<dbReference type="GO" id="GO:0005737">
    <property type="term" value="C:cytoplasm"/>
    <property type="evidence" value="ECO:0007669"/>
    <property type="project" value="TreeGrafter"/>
</dbReference>
<protein>
    <submittedName>
        <fullName evidence="2">Epimerase</fullName>
    </submittedName>
</protein>
<proteinExistence type="predicted"/>
<dbReference type="GO" id="GO:0004029">
    <property type="term" value="F:aldehyde dehydrogenase (NAD+) activity"/>
    <property type="evidence" value="ECO:0007669"/>
    <property type="project" value="TreeGrafter"/>
</dbReference>
<organism evidence="2 3">
    <name type="scientific">Chlorobaculum limnaeum</name>
    <dbReference type="NCBI Taxonomy" id="274537"/>
    <lineage>
        <taxon>Bacteria</taxon>
        <taxon>Pseudomonadati</taxon>
        <taxon>Chlorobiota</taxon>
        <taxon>Chlorobiia</taxon>
        <taxon>Chlorobiales</taxon>
        <taxon>Chlorobiaceae</taxon>
        <taxon>Chlorobaculum</taxon>
    </lineage>
</organism>
<dbReference type="EMBL" id="CP017305">
    <property type="protein sequence ID" value="AOS84102.1"/>
    <property type="molecule type" value="Genomic_DNA"/>
</dbReference>
<accession>A0A1D8CYX5</accession>
<sequence>MTKTVLVTGASGFIGSHLVKRCLRDGARVKALVRKGNACIPSLRSSGVEVVEGDVRDAEAVDVAVRGCDLVLHAAALTSDWGPMQDFININVGGTRAICESALRHGVGRLVHVSSFECFDHHLLGRIDEETPYMTRKQSYPDTKIGGTNEVWSAMKRGLSASILYPVWVYGPGDRTLFPLLADTIRKRQMFYWSRNAPMSMIYIDNLVDLAMLAASRPEAEAEAFMACDGEAITFEEVCRRVAVAIGSPPPSLHLPFGLVRAVAGAMEVAWRIAGSEKRPLLTRQAVDVLASRALADVSKARKTLGWRSEVPQDEGIRRTLEWLVTVEPSQWKVK</sequence>
<feature type="domain" description="NAD-dependent epimerase/dehydratase" evidence="1">
    <location>
        <begin position="5"/>
        <end position="221"/>
    </location>
</feature>
<dbReference type="InterPro" id="IPR051783">
    <property type="entry name" value="NAD(P)-dependent_oxidoreduct"/>
</dbReference>
<name>A0A1D8CYX5_CHLLM</name>
<keyword evidence="3" id="KW-1185">Reference proteome</keyword>
<dbReference type="AlphaFoldDB" id="A0A1D8CYX5"/>
<reference evidence="2" key="1">
    <citation type="submission" date="2016-09" db="EMBL/GenBank/DDBJ databases">
        <title>Genome sequence of Chlorobaculum limnaeum.</title>
        <authorList>
            <person name="Liu Z."/>
            <person name="Tank M."/>
            <person name="Bryant D.A."/>
        </authorList>
    </citation>
    <scope>NUCLEOTIDE SEQUENCE [LARGE SCALE GENOMIC DNA]</scope>
    <source>
        <strain evidence="2">DSM 1677</strain>
    </source>
</reference>
<dbReference type="OrthoDB" id="9811743at2"/>
<evidence type="ECO:0000313" key="3">
    <source>
        <dbReference type="Proteomes" id="UP000095185"/>
    </source>
</evidence>
<gene>
    <name evidence="2" type="ORF">BIU88_08125</name>
</gene>
<dbReference type="RefSeq" id="WP_069810285.1">
    <property type="nucleotide sequence ID" value="NZ_CP017305.1"/>
</dbReference>
<dbReference type="PANTHER" id="PTHR48079">
    <property type="entry name" value="PROTEIN YEEZ"/>
    <property type="match status" value="1"/>
</dbReference>
<dbReference type="KEGG" id="clz:BIU88_08125"/>
<dbReference type="STRING" id="274537.BIU88_08125"/>